<dbReference type="EMBL" id="LFRF01000003">
    <property type="protein sequence ID" value="KND93569.1"/>
    <property type="molecule type" value="Genomic_DNA"/>
</dbReference>
<dbReference type="PRINTS" id="PR00081">
    <property type="entry name" value="GDHRDH"/>
</dbReference>
<keyword evidence="3" id="KW-1185">Reference proteome</keyword>
<name>A0A0L0NHP7_TOLOC</name>
<dbReference type="AlphaFoldDB" id="A0A0L0NHP7"/>
<protein>
    <submittedName>
        <fullName evidence="2">Retinol dehydrogenase 12</fullName>
    </submittedName>
</protein>
<gene>
    <name evidence="2" type="ORF">TOPH_01854</name>
</gene>
<reference evidence="2 3" key="1">
    <citation type="journal article" date="2015" name="BMC Genomics">
        <title>The genome of the truffle-parasite Tolypocladium ophioglossoides and the evolution of antifungal peptaibiotics.</title>
        <authorList>
            <person name="Quandt C.A."/>
            <person name="Bushley K.E."/>
            <person name="Spatafora J.W."/>
        </authorList>
    </citation>
    <scope>NUCLEOTIDE SEQUENCE [LARGE SCALE GENOMIC DNA]</scope>
    <source>
        <strain evidence="2 3">CBS 100239</strain>
    </source>
</reference>
<dbReference type="InterPro" id="IPR002347">
    <property type="entry name" value="SDR_fam"/>
</dbReference>
<evidence type="ECO:0000256" key="1">
    <source>
        <dbReference type="ARBA" id="ARBA00023002"/>
    </source>
</evidence>
<dbReference type="PANTHER" id="PTHR43157:SF31">
    <property type="entry name" value="PHOSPHATIDYLINOSITOL-GLYCAN BIOSYNTHESIS CLASS F PROTEIN"/>
    <property type="match status" value="1"/>
</dbReference>
<evidence type="ECO:0000313" key="2">
    <source>
        <dbReference type="EMBL" id="KND93569.1"/>
    </source>
</evidence>
<evidence type="ECO:0000313" key="3">
    <source>
        <dbReference type="Proteomes" id="UP000036947"/>
    </source>
</evidence>
<comment type="caution">
    <text evidence="2">The sequence shown here is derived from an EMBL/GenBank/DDBJ whole genome shotgun (WGS) entry which is preliminary data.</text>
</comment>
<dbReference type="InterPro" id="IPR036291">
    <property type="entry name" value="NAD(P)-bd_dom_sf"/>
</dbReference>
<dbReference type="Proteomes" id="UP000036947">
    <property type="component" value="Unassembled WGS sequence"/>
</dbReference>
<dbReference type="GO" id="GO:0016491">
    <property type="term" value="F:oxidoreductase activity"/>
    <property type="evidence" value="ECO:0007669"/>
    <property type="project" value="UniProtKB-KW"/>
</dbReference>
<keyword evidence="1" id="KW-0560">Oxidoreductase</keyword>
<dbReference type="PANTHER" id="PTHR43157">
    <property type="entry name" value="PHOSPHATIDYLINOSITOL-GLYCAN BIOSYNTHESIS CLASS F PROTEIN-RELATED"/>
    <property type="match status" value="1"/>
</dbReference>
<dbReference type="STRING" id="1163406.A0A0L0NHP7"/>
<dbReference type="Pfam" id="PF00106">
    <property type="entry name" value="adh_short"/>
    <property type="match status" value="1"/>
</dbReference>
<dbReference type="Gene3D" id="3.40.50.720">
    <property type="entry name" value="NAD(P)-binding Rossmann-like Domain"/>
    <property type="match status" value="1"/>
</dbReference>
<proteinExistence type="predicted"/>
<organism evidence="2 3">
    <name type="scientific">Tolypocladium ophioglossoides (strain CBS 100239)</name>
    <name type="common">Snaketongue truffleclub</name>
    <name type="synonym">Elaphocordyceps ophioglossoides</name>
    <dbReference type="NCBI Taxonomy" id="1163406"/>
    <lineage>
        <taxon>Eukaryota</taxon>
        <taxon>Fungi</taxon>
        <taxon>Dikarya</taxon>
        <taxon>Ascomycota</taxon>
        <taxon>Pezizomycotina</taxon>
        <taxon>Sordariomycetes</taxon>
        <taxon>Hypocreomycetidae</taxon>
        <taxon>Hypocreales</taxon>
        <taxon>Ophiocordycipitaceae</taxon>
        <taxon>Tolypocladium</taxon>
    </lineage>
</organism>
<accession>A0A0L0NHP7</accession>
<sequence length="322" mass="35767">MSAVGWVKSQFSTLPYPDEDCSGRSVIITGANSGLGLEAARHFVRLNAAKVILACRSIERGEAAKQEIESSTPRRHVLEVWQLDLGSFDSVKEFAARAAKLDRLDVLLNSASILVSEWARLEGHETMMTVNVISTMLLTVLLLPTLRRTGTRFNVTPHVTIVSSGAAFLAFFPEKEADHVLDRLKENKNYAERYNTTKLLQLIMMLKLAEASDASGKGHVIVNALDPGLCRTQLFRRWSFPLSWIIWFAFSVLGRDPEMGSRTLVAAALAGEETHGRWMSDCTLQVWPKVMEGKQGERLADKIWGELAEVLEGIEPGVMENV</sequence>
<dbReference type="OrthoDB" id="542013at2759"/>
<dbReference type="SUPFAM" id="SSF51735">
    <property type="entry name" value="NAD(P)-binding Rossmann-fold domains"/>
    <property type="match status" value="1"/>
</dbReference>